<reference evidence="2" key="1">
    <citation type="submission" date="2021-11" db="EMBL/GenBank/DDBJ databases">
        <authorList>
            <person name="Li G."/>
            <person name="Jia Q."/>
            <person name="Yang F."/>
            <person name="Zhang C."/>
            <person name="Singh A."/>
            <person name="Lorenz A.J."/>
            <person name="Jackson-Ziems T."/>
            <person name="Vidaver A."/>
            <person name="Alfano J.R."/>
        </authorList>
    </citation>
    <scope>NUCLEOTIDE SEQUENCE</scope>
    <source>
        <strain evidence="2">CNK-2</strain>
    </source>
</reference>
<dbReference type="RefSeq" id="WP_131666480.1">
    <property type="nucleotide sequence ID" value="NZ_CP033721.2"/>
</dbReference>
<protein>
    <submittedName>
        <fullName evidence="2">Uncharacterized protein</fullName>
    </submittedName>
</protein>
<feature type="region of interest" description="Disordered" evidence="1">
    <location>
        <begin position="69"/>
        <end position="90"/>
    </location>
</feature>
<feature type="region of interest" description="Disordered" evidence="1">
    <location>
        <begin position="1"/>
        <end position="23"/>
    </location>
</feature>
<feature type="compositionally biased region" description="Basic residues" evidence="1">
    <location>
        <begin position="10"/>
        <end position="23"/>
    </location>
</feature>
<sequence length="90" mass="9008">MLRATALPVRPRRTRRPSRPGGRRRFLPAVLALALVLGLGVAGPSVTEPAAAADAPAATASASVHGYATHYSLGPGGGTTNGNCSLPAIP</sequence>
<dbReference type="Proteomes" id="UP001056208">
    <property type="component" value="Chromosome"/>
</dbReference>
<proteinExistence type="predicted"/>
<name>A0ABY4MTX4_9MICO</name>
<dbReference type="EMBL" id="CP086345">
    <property type="protein sequence ID" value="UQB06299.1"/>
    <property type="molecule type" value="Genomic_DNA"/>
</dbReference>
<gene>
    <name evidence="2" type="ORF">LIV34_001447</name>
</gene>
<accession>A0ABY4MTX4</accession>
<dbReference type="GeneID" id="92984695"/>
<evidence type="ECO:0000256" key="1">
    <source>
        <dbReference type="SAM" id="MobiDB-lite"/>
    </source>
</evidence>
<evidence type="ECO:0000313" key="3">
    <source>
        <dbReference type="Proteomes" id="UP001056208"/>
    </source>
</evidence>
<organism evidence="2 3">
    <name type="scientific">Clavibacter nebraskensis</name>
    <dbReference type="NCBI Taxonomy" id="31963"/>
    <lineage>
        <taxon>Bacteria</taxon>
        <taxon>Bacillati</taxon>
        <taxon>Actinomycetota</taxon>
        <taxon>Actinomycetes</taxon>
        <taxon>Micrococcales</taxon>
        <taxon>Microbacteriaceae</taxon>
        <taxon>Clavibacter</taxon>
    </lineage>
</organism>
<evidence type="ECO:0000313" key="2">
    <source>
        <dbReference type="EMBL" id="UQB06299.1"/>
    </source>
</evidence>
<dbReference type="InterPro" id="IPR006311">
    <property type="entry name" value="TAT_signal"/>
</dbReference>
<dbReference type="PROSITE" id="PS51318">
    <property type="entry name" value="TAT"/>
    <property type="match status" value="1"/>
</dbReference>
<keyword evidence="3" id="KW-1185">Reference proteome</keyword>